<keyword evidence="2" id="KW-0689">Ribosomal protein</keyword>
<dbReference type="Proteomes" id="UP001642540">
    <property type="component" value="Unassembled WGS sequence"/>
</dbReference>
<keyword evidence="3" id="KW-0687">Ribonucleoprotein</keyword>
<keyword evidence="8" id="KW-1185">Reference proteome</keyword>
<evidence type="ECO:0000313" key="8">
    <source>
        <dbReference type="Proteomes" id="UP001642540"/>
    </source>
</evidence>
<dbReference type="InterPro" id="IPR016082">
    <property type="entry name" value="Ribosomal_uL30_ferredoxin-like"/>
</dbReference>
<reference evidence="7 8" key="1">
    <citation type="submission" date="2024-08" db="EMBL/GenBank/DDBJ databases">
        <authorList>
            <person name="Cucini C."/>
            <person name="Frati F."/>
        </authorList>
    </citation>
    <scope>NUCLEOTIDE SEQUENCE [LARGE SCALE GENOMIC DNA]</scope>
</reference>
<dbReference type="CDD" id="cd00355">
    <property type="entry name" value="Ribosomal_L30_like"/>
    <property type="match status" value="1"/>
</dbReference>
<protein>
    <recommendedName>
        <fullName evidence="4">Large ribosomal subunit protein uL30m</fullName>
    </recommendedName>
    <alternativeName>
        <fullName evidence="5">39S ribosomal protein L30, mitochondrial</fullName>
    </alternativeName>
</protein>
<dbReference type="InterPro" id="IPR005996">
    <property type="entry name" value="Ribosomal_uL30_bac-type"/>
</dbReference>
<dbReference type="SUPFAM" id="SSF55129">
    <property type="entry name" value="Ribosomal protein L30p/L7e"/>
    <property type="match status" value="1"/>
</dbReference>
<dbReference type="InterPro" id="IPR036919">
    <property type="entry name" value="Ribo_uL30_ferredoxin-like_sf"/>
</dbReference>
<feature type="domain" description="Large ribosomal subunit protein uL30-like ferredoxin-like fold" evidence="6">
    <location>
        <begin position="107"/>
        <end position="155"/>
    </location>
</feature>
<evidence type="ECO:0000256" key="1">
    <source>
        <dbReference type="ARBA" id="ARBA00007594"/>
    </source>
</evidence>
<dbReference type="EMBL" id="CAXLJM020000166">
    <property type="protein sequence ID" value="CAL8148081.1"/>
    <property type="molecule type" value="Genomic_DNA"/>
</dbReference>
<accession>A0ABP1S9A5</accession>
<evidence type="ECO:0000256" key="4">
    <source>
        <dbReference type="ARBA" id="ARBA00035281"/>
    </source>
</evidence>
<organism evidence="7 8">
    <name type="scientific">Orchesella dallaii</name>
    <dbReference type="NCBI Taxonomy" id="48710"/>
    <lineage>
        <taxon>Eukaryota</taxon>
        <taxon>Metazoa</taxon>
        <taxon>Ecdysozoa</taxon>
        <taxon>Arthropoda</taxon>
        <taxon>Hexapoda</taxon>
        <taxon>Collembola</taxon>
        <taxon>Entomobryomorpha</taxon>
        <taxon>Entomobryoidea</taxon>
        <taxon>Orchesellidae</taxon>
        <taxon>Orchesellinae</taxon>
        <taxon>Orchesella</taxon>
    </lineage>
</organism>
<evidence type="ECO:0000256" key="2">
    <source>
        <dbReference type="ARBA" id="ARBA00022980"/>
    </source>
</evidence>
<evidence type="ECO:0000256" key="3">
    <source>
        <dbReference type="ARBA" id="ARBA00023274"/>
    </source>
</evidence>
<dbReference type="Pfam" id="PF00327">
    <property type="entry name" value="Ribosomal_L30"/>
    <property type="match status" value="1"/>
</dbReference>
<dbReference type="PANTHER" id="PTHR15892">
    <property type="entry name" value="MITOCHONDRIAL RIBOSOMAL PROTEIN L30"/>
    <property type="match status" value="1"/>
</dbReference>
<gene>
    <name evidence="7" type="ORF">ODALV1_LOCUS31317</name>
</gene>
<sequence length="229" mass="26045">MHPGSVVSLPKHALRIRSVCGSSSVGCLSSGIVALPGLMRDALTNHPSFQPSQSFHLGGVHFKFSKKMANIKESMRDPEAVKYPGFVYFPRPGEKDPPIVPAKLFMVRRIRSLYGCPWWEKQFIHDLSLERRKSIAIIKNTPSNNVLLYKLKHLIEITPITTPQGMPDDVENAFLKQNGEFVGYNLLSHHNVKVDDATNAEIKRRKKYLDGETIKGHLHKQWYTRYDVI</sequence>
<evidence type="ECO:0000313" key="7">
    <source>
        <dbReference type="EMBL" id="CAL8148081.1"/>
    </source>
</evidence>
<comment type="caution">
    <text evidence="7">The sequence shown here is derived from an EMBL/GenBank/DDBJ whole genome shotgun (WGS) entry which is preliminary data.</text>
</comment>
<proteinExistence type="inferred from homology"/>
<name>A0ABP1S9A5_9HEXA</name>
<dbReference type="Gene3D" id="3.30.1390.20">
    <property type="entry name" value="Ribosomal protein L30, ferredoxin-like fold domain"/>
    <property type="match status" value="1"/>
</dbReference>
<comment type="similarity">
    <text evidence="1">Belongs to the universal ribosomal protein uL30 family.</text>
</comment>
<dbReference type="PANTHER" id="PTHR15892:SF2">
    <property type="entry name" value="LARGE RIBOSOMAL SUBUNIT PROTEIN UL30M"/>
    <property type="match status" value="1"/>
</dbReference>
<evidence type="ECO:0000259" key="6">
    <source>
        <dbReference type="Pfam" id="PF00327"/>
    </source>
</evidence>
<evidence type="ECO:0000256" key="5">
    <source>
        <dbReference type="ARBA" id="ARBA00035356"/>
    </source>
</evidence>